<dbReference type="GO" id="GO:0016989">
    <property type="term" value="F:sigma factor antagonist activity"/>
    <property type="evidence" value="ECO:0007669"/>
    <property type="project" value="TreeGrafter"/>
</dbReference>
<feature type="transmembrane region" description="Helical" evidence="1">
    <location>
        <begin position="96"/>
        <end position="114"/>
    </location>
</feature>
<dbReference type="InterPro" id="IPR012373">
    <property type="entry name" value="Ferrdict_sens_TM"/>
</dbReference>
<dbReference type="Pfam" id="PF04773">
    <property type="entry name" value="FecR"/>
    <property type="match status" value="1"/>
</dbReference>
<reference evidence="4" key="1">
    <citation type="submission" date="2020-04" db="EMBL/GenBank/DDBJ databases">
        <authorList>
            <person name="Kittiwongwattana C."/>
        </authorList>
    </citation>
    <scope>NUCLEOTIDE SEQUENCE [LARGE SCALE GENOMIC DNA]</scope>
    <source>
        <strain evidence="4">1310</strain>
    </source>
</reference>
<keyword evidence="1" id="KW-0472">Membrane</keyword>
<dbReference type="InterPro" id="IPR006860">
    <property type="entry name" value="FecR"/>
</dbReference>
<dbReference type="KEGG" id="coy:HF329_12660"/>
<dbReference type="PANTHER" id="PTHR30273">
    <property type="entry name" value="PERIPLASMIC SIGNAL SENSOR AND SIGMA FACTOR ACTIVATOR FECR-RELATED"/>
    <property type="match status" value="1"/>
</dbReference>
<evidence type="ECO:0000313" key="4">
    <source>
        <dbReference type="Proteomes" id="UP000502421"/>
    </source>
</evidence>
<dbReference type="Proteomes" id="UP000502421">
    <property type="component" value="Chromosome"/>
</dbReference>
<dbReference type="AlphaFoldDB" id="A0AAE7D7D3"/>
<dbReference type="Gene3D" id="3.55.50.30">
    <property type="match status" value="1"/>
</dbReference>
<sequence>MNKDYRDYRMEDFLADEYFIRWVKFPDAAADAFWQQLAADVPEKAPLMREAREVVYALSTPVLEKNDPAREKIWQAVLDNIQQTPARPLRRYRRTWLAAASVLLLLALGATWYFTSTITVSTGYGETREVILPDHSSLMLNAHSTASYARSWTVTGRREVSLEGEAFFDVKHTGDTFRVQAGPACITVLGTAFNVRHREGMIAVVLQRGRVRIDVANGEGQPAFLQPGEGWSYAHQQQPVVMQAVDTAAATAWTRHELLLNATKVKDVIRLLKDNYGYTVVLEDSTIGEREVKGRIPMQREQDLLFVLSRILDVDIQQKNDTLLFTTR</sequence>
<keyword evidence="1" id="KW-1133">Transmembrane helix</keyword>
<dbReference type="RefSeq" id="WP_168804381.1">
    <property type="nucleotide sequence ID" value="NZ_CP051205.1"/>
</dbReference>
<protein>
    <submittedName>
        <fullName evidence="3">FecR domain-containing protein</fullName>
    </submittedName>
</protein>
<organism evidence="3 4">
    <name type="scientific">Chitinophaga oryzae</name>
    <dbReference type="NCBI Taxonomy" id="2725414"/>
    <lineage>
        <taxon>Bacteria</taxon>
        <taxon>Pseudomonadati</taxon>
        <taxon>Bacteroidota</taxon>
        <taxon>Chitinophagia</taxon>
        <taxon>Chitinophagales</taxon>
        <taxon>Chitinophagaceae</taxon>
        <taxon>Chitinophaga</taxon>
    </lineage>
</organism>
<keyword evidence="1" id="KW-0812">Transmembrane</keyword>
<evidence type="ECO:0000313" key="3">
    <source>
        <dbReference type="EMBL" id="QJB32131.1"/>
    </source>
</evidence>
<accession>A0AAE7D7D3</accession>
<proteinExistence type="predicted"/>
<evidence type="ECO:0000259" key="2">
    <source>
        <dbReference type="Pfam" id="PF04773"/>
    </source>
</evidence>
<dbReference type="EMBL" id="CP051205">
    <property type="protein sequence ID" value="QJB32131.1"/>
    <property type="molecule type" value="Genomic_DNA"/>
</dbReference>
<evidence type="ECO:0000256" key="1">
    <source>
        <dbReference type="SAM" id="Phobius"/>
    </source>
</evidence>
<dbReference type="PANTHER" id="PTHR30273:SF2">
    <property type="entry name" value="PROTEIN FECR"/>
    <property type="match status" value="1"/>
</dbReference>
<gene>
    <name evidence="3" type="ORF">HF329_12660</name>
</gene>
<dbReference type="PIRSF" id="PIRSF018266">
    <property type="entry name" value="FecR"/>
    <property type="match status" value="1"/>
</dbReference>
<dbReference type="Gene3D" id="2.60.120.1440">
    <property type="match status" value="1"/>
</dbReference>
<feature type="domain" description="FecR protein" evidence="2">
    <location>
        <begin position="119"/>
        <end position="212"/>
    </location>
</feature>
<name>A0AAE7D7D3_9BACT</name>